<dbReference type="Gene3D" id="1.20.20.10">
    <property type="entry name" value="F1F0 ATP synthase subunit C"/>
    <property type="match status" value="1"/>
</dbReference>
<evidence type="ECO:0000256" key="3">
    <source>
        <dbReference type="SAM" id="Phobius"/>
    </source>
</evidence>
<proteinExistence type="predicted"/>
<dbReference type="RefSeq" id="WP_382348460.1">
    <property type="nucleotide sequence ID" value="NZ_JBHSMC010000003.1"/>
</dbReference>
<evidence type="ECO:0000256" key="1">
    <source>
        <dbReference type="ARBA" id="ARBA00022781"/>
    </source>
</evidence>
<name>A0ABW0LEC7_9BACI</name>
<keyword evidence="2" id="KW-0813">Transport</keyword>
<evidence type="ECO:0000313" key="5">
    <source>
        <dbReference type="Proteomes" id="UP001596147"/>
    </source>
</evidence>
<evidence type="ECO:0000256" key="2">
    <source>
        <dbReference type="ARBA" id="ARBA00023065"/>
    </source>
</evidence>
<sequence length="133" mass="14675">MLAGYLFLTASIIAVTLILILFKRSMENLKQFPGNRGTMQMYFFLGAALAEIIPIFIILFGLMKIKPSPLSTFIVPGIGILLAIIFAIIHVFSQTKNVNEDIKKDVVSFAFIGITLTLALPVVSLLTLLLFIE</sequence>
<keyword evidence="3" id="KW-1133">Transmembrane helix</keyword>
<feature type="transmembrane region" description="Helical" evidence="3">
    <location>
        <begin position="6"/>
        <end position="22"/>
    </location>
</feature>
<feature type="transmembrane region" description="Helical" evidence="3">
    <location>
        <begin position="105"/>
        <end position="132"/>
    </location>
</feature>
<feature type="transmembrane region" description="Helical" evidence="3">
    <location>
        <begin position="42"/>
        <end position="61"/>
    </location>
</feature>
<dbReference type="Proteomes" id="UP001596147">
    <property type="component" value="Unassembled WGS sequence"/>
</dbReference>
<keyword evidence="3" id="KW-0812">Transmembrane</keyword>
<evidence type="ECO:0000313" key="4">
    <source>
        <dbReference type="EMBL" id="MFC5464109.1"/>
    </source>
</evidence>
<accession>A0ABW0LEC7</accession>
<protein>
    <submittedName>
        <fullName evidence="4">Uncharacterized protein</fullName>
    </submittedName>
</protein>
<gene>
    <name evidence="4" type="ORF">ACFPM4_04980</name>
</gene>
<keyword evidence="1" id="KW-0375">Hydrogen ion transport</keyword>
<organism evidence="4 5">
    <name type="scientific">Lederbergia graminis</name>
    <dbReference type="NCBI Taxonomy" id="735518"/>
    <lineage>
        <taxon>Bacteria</taxon>
        <taxon>Bacillati</taxon>
        <taxon>Bacillota</taxon>
        <taxon>Bacilli</taxon>
        <taxon>Bacillales</taxon>
        <taxon>Bacillaceae</taxon>
        <taxon>Lederbergia</taxon>
    </lineage>
</organism>
<keyword evidence="5" id="KW-1185">Reference proteome</keyword>
<feature type="transmembrane region" description="Helical" evidence="3">
    <location>
        <begin position="73"/>
        <end position="93"/>
    </location>
</feature>
<dbReference type="InterPro" id="IPR038662">
    <property type="entry name" value="ATP_synth_F0_csu_sf"/>
</dbReference>
<dbReference type="EMBL" id="JBHSMC010000003">
    <property type="protein sequence ID" value="MFC5464109.1"/>
    <property type="molecule type" value="Genomic_DNA"/>
</dbReference>
<comment type="caution">
    <text evidence="4">The sequence shown here is derived from an EMBL/GenBank/DDBJ whole genome shotgun (WGS) entry which is preliminary data.</text>
</comment>
<keyword evidence="3" id="KW-0472">Membrane</keyword>
<reference evidence="5" key="1">
    <citation type="journal article" date="2019" name="Int. J. Syst. Evol. Microbiol.">
        <title>The Global Catalogue of Microorganisms (GCM) 10K type strain sequencing project: providing services to taxonomists for standard genome sequencing and annotation.</title>
        <authorList>
            <consortium name="The Broad Institute Genomics Platform"/>
            <consortium name="The Broad Institute Genome Sequencing Center for Infectious Disease"/>
            <person name="Wu L."/>
            <person name="Ma J."/>
        </authorList>
    </citation>
    <scope>NUCLEOTIDE SEQUENCE [LARGE SCALE GENOMIC DNA]</scope>
    <source>
        <strain evidence="5">CGMCC 1.12237</strain>
    </source>
</reference>
<keyword evidence="2" id="KW-0406">Ion transport</keyword>